<evidence type="ECO:0000256" key="5">
    <source>
        <dbReference type="ARBA" id="ARBA00023242"/>
    </source>
</evidence>
<dbReference type="EMBL" id="JASBNA010000029">
    <property type="protein sequence ID" value="KAK7683767.1"/>
    <property type="molecule type" value="Genomic_DNA"/>
</dbReference>
<dbReference type="GO" id="GO:0005634">
    <property type="term" value="C:nucleus"/>
    <property type="evidence" value="ECO:0007669"/>
    <property type="project" value="UniProtKB-SubCell"/>
</dbReference>
<feature type="domain" description="DNA2/NAM7 helicase helicase" evidence="7">
    <location>
        <begin position="234"/>
        <end position="332"/>
    </location>
</feature>
<keyword evidence="10" id="KW-1185">Reference proteome</keyword>
<dbReference type="GO" id="GO:0005737">
    <property type="term" value="C:cytoplasm"/>
    <property type="evidence" value="ECO:0007669"/>
    <property type="project" value="UniProtKB-SubCell"/>
</dbReference>
<feature type="domain" description="Helicase SMUBP-2/HCS1 1B" evidence="8">
    <location>
        <begin position="14"/>
        <end position="157"/>
    </location>
</feature>
<dbReference type="GO" id="GO:0043139">
    <property type="term" value="F:5'-3' DNA helicase activity"/>
    <property type="evidence" value="ECO:0007669"/>
    <property type="project" value="TreeGrafter"/>
</dbReference>
<dbReference type="PANTHER" id="PTHR43788:SF8">
    <property type="entry name" value="DNA-BINDING PROTEIN SMUBP-2"/>
    <property type="match status" value="1"/>
</dbReference>
<reference evidence="9 10" key="1">
    <citation type="submission" date="2022-09" db="EMBL/GenBank/DDBJ databases">
        <authorList>
            <person name="Palmer J.M."/>
        </authorList>
    </citation>
    <scope>NUCLEOTIDE SEQUENCE [LARGE SCALE GENOMIC DNA]</scope>
    <source>
        <strain evidence="9 10">DSM 7382</strain>
    </source>
</reference>
<dbReference type="InterPro" id="IPR048761">
    <property type="entry name" value="SMUBP-2_HCS1_1B"/>
</dbReference>
<dbReference type="Pfam" id="PF21138">
    <property type="entry name" value="SMUBP-2_HCS1_1B"/>
    <property type="match status" value="1"/>
</dbReference>
<gene>
    <name evidence="9" type="ORF">QCA50_013143</name>
</gene>
<keyword evidence="5" id="KW-0539">Nucleus</keyword>
<evidence type="ECO:0000256" key="1">
    <source>
        <dbReference type="ARBA" id="ARBA00004123"/>
    </source>
</evidence>
<evidence type="ECO:0000313" key="9">
    <source>
        <dbReference type="EMBL" id="KAK7683767.1"/>
    </source>
</evidence>
<protein>
    <recommendedName>
        <fullName evidence="3">DNA helicase</fullName>
        <ecNumber evidence="3">3.6.4.12</ecNumber>
    </recommendedName>
</protein>
<dbReference type="Proteomes" id="UP001385951">
    <property type="component" value="Unassembled WGS sequence"/>
</dbReference>
<dbReference type="EC" id="3.6.4.12" evidence="3"/>
<dbReference type="InterPro" id="IPR027417">
    <property type="entry name" value="P-loop_NTPase"/>
</dbReference>
<sequence>MTQTNESHLRGFIERHRSLLAKEREAEIARTSLLLSNCGPKLLEQKGLALGGLSISNVTIGLGGKTLVELERSTTYHSSVSFPPHTFRTGDLARVEENVSSNASTKKPSKPKKDDAKRSKAPEGVVYKVSDSRIVIAIDTSDSAEELDLPERCRVLKLANSVTYDRMEKTLAQLEKIVLPDSSVCLVKSKDLSKRFSSQIVSPPASSLLRVLLGLSPPSERMPIQDLVFFDRSLNPSQQGAVRFALESPEVACIHGPPGTGKTHTLIEIIRQLTTVTPANPKPLRILICGASNLSVDNILERLLALSNSDKSNGMKLTRLGHPARVMANERSDRLYSGSESKQKRRGGVG</sequence>
<dbReference type="SUPFAM" id="SSF52540">
    <property type="entry name" value="P-loop containing nucleoside triphosphate hydrolases"/>
    <property type="match status" value="1"/>
</dbReference>
<dbReference type="InterPro" id="IPR050534">
    <property type="entry name" value="Coronavir_polyprotein_1ab"/>
</dbReference>
<evidence type="ECO:0000256" key="2">
    <source>
        <dbReference type="ARBA" id="ARBA00004496"/>
    </source>
</evidence>
<dbReference type="PANTHER" id="PTHR43788">
    <property type="entry name" value="DNA2/NAM7 HELICASE FAMILY MEMBER"/>
    <property type="match status" value="1"/>
</dbReference>
<evidence type="ECO:0000256" key="4">
    <source>
        <dbReference type="ARBA" id="ARBA00022490"/>
    </source>
</evidence>
<name>A0AAW0FUG5_9APHY</name>
<keyword evidence="4" id="KW-0963">Cytoplasm</keyword>
<evidence type="ECO:0000259" key="8">
    <source>
        <dbReference type="Pfam" id="PF21138"/>
    </source>
</evidence>
<evidence type="ECO:0000313" key="10">
    <source>
        <dbReference type="Proteomes" id="UP001385951"/>
    </source>
</evidence>
<accession>A0AAW0FUG5</accession>
<dbReference type="InterPro" id="IPR041677">
    <property type="entry name" value="DNA2/NAM7_AAA_11"/>
</dbReference>
<evidence type="ECO:0000256" key="3">
    <source>
        <dbReference type="ARBA" id="ARBA00012551"/>
    </source>
</evidence>
<feature type="compositionally biased region" description="Basic and acidic residues" evidence="6">
    <location>
        <begin position="111"/>
        <end position="121"/>
    </location>
</feature>
<dbReference type="Pfam" id="PF13086">
    <property type="entry name" value="AAA_11"/>
    <property type="match status" value="1"/>
</dbReference>
<evidence type="ECO:0000259" key="7">
    <source>
        <dbReference type="Pfam" id="PF13086"/>
    </source>
</evidence>
<proteinExistence type="predicted"/>
<feature type="region of interest" description="Disordered" evidence="6">
    <location>
        <begin position="322"/>
        <end position="350"/>
    </location>
</feature>
<dbReference type="Gene3D" id="2.40.30.270">
    <property type="match status" value="1"/>
</dbReference>
<comment type="caution">
    <text evidence="9">The sequence shown here is derived from an EMBL/GenBank/DDBJ whole genome shotgun (WGS) entry which is preliminary data.</text>
</comment>
<evidence type="ECO:0000256" key="6">
    <source>
        <dbReference type="SAM" id="MobiDB-lite"/>
    </source>
</evidence>
<comment type="subcellular location">
    <subcellularLocation>
        <location evidence="2">Cytoplasm</location>
    </subcellularLocation>
    <subcellularLocation>
        <location evidence="1">Nucleus</location>
    </subcellularLocation>
</comment>
<dbReference type="Gene3D" id="3.40.50.300">
    <property type="entry name" value="P-loop containing nucleotide triphosphate hydrolases"/>
    <property type="match status" value="1"/>
</dbReference>
<dbReference type="AlphaFoldDB" id="A0AAW0FUG5"/>
<feature type="region of interest" description="Disordered" evidence="6">
    <location>
        <begin position="96"/>
        <end position="122"/>
    </location>
</feature>
<dbReference type="GO" id="GO:0003723">
    <property type="term" value="F:RNA binding"/>
    <property type="evidence" value="ECO:0007669"/>
    <property type="project" value="InterPro"/>
</dbReference>
<organism evidence="9 10">
    <name type="scientific">Cerrena zonata</name>
    <dbReference type="NCBI Taxonomy" id="2478898"/>
    <lineage>
        <taxon>Eukaryota</taxon>
        <taxon>Fungi</taxon>
        <taxon>Dikarya</taxon>
        <taxon>Basidiomycota</taxon>
        <taxon>Agaricomycotina</taxon>
        <taxon>Agaricomycetes</taxon>
        <taxon>Polyporales</taxon>
        <taxon>Cerrenaceae</taxon>
        <taxon>Cerrena</taxon>
    </lineage>
</organism>